<gene>
    <name evidence="2" type="ORF">PM738_18300</name>
</gene>
<feature type="transmembrane region" description="Helical" evidence="1">
    <location>
        <begin position="26"/>
        <end position="44"/>
    </location>
</feature>
<evidence type="ECO:0000256" key="1">
    <source>
        <dbReference type="SAM" id="Phobius"/>
    </source>
</evidence>
<protein>
    <submittedName>
        <fullName evidence="2">DUF2142 domain-containing protein</fullName>
    </submittedName>
</protein>
<keyword evidence="1" id="KW-1133">Transmembrane helix</keyword>
<keyword evidence="1" id="KW-0472">Membrane</keyword>
<feature type="transmembrane region" description="Helical" evidence="1">
    <location>
        <begin position="419"/>
        <end position="435"/>
    </location>
</feature>
<reference evidence="2" key="1">
    <citation type="submission" date="2023-01" db="EMBL/GenBank/DDBJ databases">
        <title>Human gut microbiome strain richness.</title>
        <authorList>
            <person name="Chen-Liaw A."/>
        </authorList>
    </citation>
    <scope>NUCLEOTIDE SEQUENCE</scope>
    <source>
        <strain evidence="2">1001217st2_G6_1001217B_191108</strain>
    </source>
</reference>
<dbReference type="RefSeq" id="WP_217294631.1">
    <property type="nucleotide sequence ID" value="NZ_JAHOLO010000027.1"/>
</dbReference>
<proteinExistence type="predicted"/>
<feature type="transmembrane region" description="Helical" evidence="1">
    <location>
        <begin position="509"/>
        <end position="529"/>
    </location>
</feature>
<feature type="transmembrane region" description="Helical" evidence="1">
    <location>
        <begin position="209"/>
        <end position="227"/>
    </location>
</feature>
<evidence type="ECO:0000313" key="3">
    <source>
        <dbReference type="Proteomes" id="UP001211987"/>
    </source>
</evidence>
<feature type="transmembrane region" description="Helical" evidence="1">
    <location>
        <begin position="480"/>
        <end position="497"/>
    </location>
</feature>
<sequence length="530" mass="60280">MRHSRNSYNNNDAEEGMSGIKKNNKSILICVIVSIVSLLFFINKYHVAEKSTNFKIVYLIILFSILIEIFFVSKEVQKKEYKIEKIFIMSAIPLGIIYMLLIPPGLVPDEWVHMHNTFSLSSQVMGLEINNKVTMRDNEIELYNKQITVPNNDYYDYVYSNIFSISNNNDYNSINIESPNKLSIFGYFPGVIGVTVARLLNLSAVTTFYLGRLCNFIFYLMLSYCAIKKIPFGKLLLFTITMLPMTCHQMCSLSYDTVINSSTFFATAYGMFFVYQSSNVMIDDIIYYALCSVLLIANKGSTYAFILTIPILARYFNPNGEKIAKKTKIIIFLIIIIAILLLNYRSLVNNQTTGIESVSGAGIVPWAGVPSYTLNELIINVLTTINLFVNTFIQRGGYYIYTAIGSLMGWLSIPIPNWIINSWIVILIIVPFAEKSNNEVFTHEHKILYFFIAVTIILLVMLAMALAWTPSGYSTIEGVQGRYFIPIIFLLLICFQNSKLYMNERITKVVLMIIVILPILTIGNLILLVL</sequence>
<dbReference type="Proteomes" id="UP001211987">
    <property type="component" value="Unassembled WGS sequence"/>
</dbReference>
<feature type="transmembrane region" description="Helical" evidence="1">
    <location>
        <begin position="86"/>
        <end position="106"/>
    </location>
</feature>
<feature type="transmembrane region" description="Helical" evidence="1">
    <location>
        <begin position="329"/>
        <end position="347"/>
    </location>
</feature>
<feature type="transmembrane region" description="Helical" evidence="1">
    <location>
        <begin position="396"/>
        <end position="413"/>
    </location>
</feature>
<dbReference type="AlphaFoldDB" id="A0AB35IRH8"/>
<comment type="caution">
    <text evidence="2">The sequence shown here is derived from an EMBL/GenBank/DDBJ whole genome shotgun (WGS) entry which is preliminary data.</text>
</comment>
<feature type="transmembrane region" description="Helical" evidence="1">
    <location>
        <begin position="56"/>
        <end position="74"/>
    </location>
</feature>
<organism evidence="2 3">
    <name type="scientific">Thomasclavelia ramosa</name>
    <dbReference type="NCBI Taxonomy" id="1547"/>
    <lineage>
        <taxon>Bacteria</taxon>
        <taxon>Bacillati</taxon>
        <taxon>Bacillota</taxon>
        <taxon>Erysipelotrichia</taxon>
        <taxon>Erysipelotrichales</taxon>
        <taxon>Coprobacillaceae</taxon>
        <taxon>Thomasclavelia</taxon>
    </lineage>
</organism>
<keyword evidence="1" id="KW-0812">Transmembrane</keyword>
<name>A0AB35IRH8_9FIRM</name>
<dbReference type="EMBL" id="JAQLKE010000052">
    <property type="protein sequence ID" value="MDB7085753.1"/>
    <property type="molecule type" value="Genomic_DNA"/>
</dbReference>
<feature type="transmembrane region" description="Helical" evidence="1">
    <location>
        <begin position="447"/>
        <end position="468"/>
    </location>
</feature>
<evidence type="ECO:0000313" key="2">
    <source>
        <dbReference type="EMBL" id="MDB7085753.1"/>
    </source>
</evidence>
<feature type="transmembrane region" description="Helical" evidence="1">
    <location>
        <begin position="253"/>
        <end position="273"/>
    </location>
</feature>
<dbReference type="Pfam" id="PF09913">
    <property type="entry name" value="DUF2142"/>
    <property type="match status" value="1"/>
</dbReference>
<feature type="transmembrane region" description="Helical" evidence="1">
    <location>
        <begin position="285"/>
        <end position="309"/>
    </location>
</feature>
<feature type="transmembrane region" description="Helical" evidence="1">
    <location>
        <begin position="367"/>
        <end position="389"/>
    </location>
</feature>
<accession>A0AB35IRH8</accession>
<dbReference type="InterPro" id="IPR018674">
    <property type="entry name" value="DUF2142_membrane"/>
</dbReference>